<keyword evidence="6" id="KW-0963">Cytoplasm</keyword>
<feature type="domain" description="KH type-2" evidence="10">
    <location>
        <begin position="263"/>
        <end position="340"/>
    </location>
</feature>
<feature type="region of interest" description="G3" evidence="7">
    <location>
        <begin position="120"/>
        <end position="123"/>
    </location>
</feature>
<dbReference type="GO" id="GO:0043024">
    <property type="term" value="F:ribosomal small subunit binding"/>
    <property type="evidence" value="ECO:0007669"/>
    <property type="project" value="TreeGrafter"/>
</dbReference>
<keyword evidence="6" id="KW-0699">rRNA-binding</keyword>
<name>A0A4Y8ZMT5_9SPHN</name>
<dbReference type="NCBIfam" id="TIGR00436">
    <property type="entry name" value="era"/>
    <property type="match status" value="1"/>
</dbReference>
<dbReference type="GO" id="GO:0005525">
    <property type="term" value="F:GTP binding"/>
    <property type="evidence" value="ECO:0007669"/>
    <property type="project" value="UniProtKB-UniRule"/>
</dbReference>
<evidence type="ECO:0000256" key="1">
    <source>
        <dbReference type="ARBA" id="ARBA00007921"/>
    </source>
</evidence>
<organism evidence="12 13">
    <name type="scientific">Sphingomonas parva</name>
    <dbReference type="NCBI Taxonomy" id="2555898"/>
    <lineage>
        <taxon>Bacteria</taxon>
        <taxon>Pseudomonadati</taxon>
        <taxon>Pseudomonadota</taxon>
        <taxon>Alphaproteobacteria</taxon>
        <taxon>Sphingomonadales</taxon>
        <taxon>Sphingomonadaceae</taxon>
        <taxon>Sphingomonas</taxon>
    </lineage>
</organism>
<dbReference type="InterPro" id="IPR015946">
    <property type="entry name" value="KH_dom-like_a/b"/>
</dbReference>
<comment type="similarity">
    <text evidence="1 6 7 8">Belongs to the TRAFAC class TrmE-Era-EngA-EngB-Septin-like GTPase superfamily. Era GTPase family.</text>
</comment>
<comment type="caution">
    <text evidence="12">The sequence shown here is derived from an EMBL/GenBank/DDBJ whole genome shotgun (WGS) entry which is preliminary data.</text>
</comment>
<evidence type="ECO:0000313" key="12">
    <source>
        <dbReference type="EMBL" id="TFI57301.1"/>
    </source>
</evidence>
<dbReference type="PANTHER" id="PTHR42698">
    <property type="entry name" value="GTPASE ERA"/>
    <property type="match status" value="1"/>
</dbReference>
<dbReference type="Gene3D" id="3.40.50.300">
    <property type="entry name" value="P-loop containing nucleotide triphosphate hydrolases"/>
    <property type="match status" value="1"/>
</dbReference>
<dbReference type="GO" id="GO:0000028">
    <property type="term" value="P:ribosomal small subunit assembly"/>
    <property type="evidence" value="ECO:0007669"/>
    <property type="project" value="TreeGrafter"/>
</dbReference>
<sequence length="358" mass="39494">MGGGEQPQAARLPARRPQRSASRAALRGRGRDQGRRNRERRRNVEAGGGDRRRDQVDGAVEVTERCGVVAVVGAPNAGKSTLVNAIVGQKVAIVSPKAQTTRTRLMGIALAGETEVLLLDTPGIFEPKRRLDRAMVAAAWAGAQDADLIALVVDAERGFSQRIEEMLDRLKDRREPKILVLNKVDVTKKEALLTLAAQLNERLAFEEIFMVSAATGDGVADLKAALAARMPEGPWLFPEDQVSDATDRMLAAEVTREQLYHQLHAELPYESAIETEKFEERKDGSCAIHQQILVARDSQKAIVLGKGGSRIRAIGEAARKELSELLGRKVHLFLHVKVNPKWEEDRGLYREIGLDWVE</sequence>
<evidence type="ECO:0000313" key="13">
    <source>
        <dbReference type="Proteomes" id="UP000298213"/>
    </source>
</evidence>
<evidence type="ECO:0000256" key="3">
    <source>
        <dbReference type="ARBA" id="ARBA00022741"/>
    </source>
</evidence>
<keyword evidence="6" id="KW-0690">Ribosome biogenesis</keyword>
<evidence type="ECO:0000256" key="5">
    <source>
        <dbReference type="ARBA" id="ARBA00023134"/>
    </source>
</evidence>
<evidence type="ECO:0000256" key="2">
    <source>
        <dbReference type="ARBA" id="ARBA00020484"/>
    </source>
</evidence>
<dbReference type="NCBIfam" id="NF000908">
    <property type="entry name" value="PRK00089.1"/>
    <property type="match status" value="1"/>
</dbReference>
<keyword evidence="3 6" id="KW-0547">Nucleotide-binding</keyword>
<dbReference type="PROSITE" id="PS50823">
    <property type="entry name" value="KH_TYPE_2"/>
    <property type="match status" value="1"/>
</dbReference>
<dbReference type="AlphaFoldDB" id="A0A4Y8ZMT5"/>
<dbReference type="InterPro" id="IPR006073">
    <property type="entry name" value="GTP-bd"/>
</dbReference>
<feature type="binding site" evidence="6">
    <location>
        <begin position="73"/>
        <end position="80"/>
    </location>
    <ligand>
        <name>GTP</name>
        <dbReference type="ChEBI" id="CHEBI:37565"/>
    </ligand>
</feature>
<dbReference type="InterPro" id="IPR005662">
    <property type="entry name" value="GTPase_Era-like"/>
</dbReference>
<evidence type="ECO:0000256" key="7">
    <source>
        <dbReference type="PROSITE-ProRule" id="PRU01050"/>
    </source>
</evidence>
<dbReference type="PROSITE" id="PS51713">
    <property type="entry name" value="G_ERA"/>
    <property type="match status" value="1"/>
</dbReference>
<evidence type="ECO:0000256" key="6">
    <source>
        <dbReference type="HAMAP-Rule" id="MF_00367"/>
    </source>
</evidence>
<dbReference type="HAMAP" id="MF_00367">
    <property type="entry name" value="GTPase_Era"/>
    <property type="match status" value="1"/>
</dbReference>
<comment type="function">
    <text evidence="6">An essential GTPase that binds both GDP and GTP, with rapid nucleotide exchange. Plays a role in 16S rRNA processing and 30S ribosomal subunit biogenesis and possibly also in cell cycle regulation and energy metabolism.</text>
</comment>
<dbReference type="Pfam" id="PF07650">
    <property type="entry name" value="KH_2"/>
    <property type="match status" value="1"/>
</dbReference>
<evidence type="ECO:0000256" key="9">
    <source>
        <dbReference type="SAM" id="MobiDB-lite"/>
    </source>
</evidence>
<keyword evidence="6" id="KW-1003">Cell membrane</keyword>
<feature type="compositionally biased region" description="Basic and acidic residues" evidence="9">
    <location>
        <begin position="29"/>
        <end position="56"/>
    </location>
</feature>
<reference evidence="12 13" key="1">
    <citation type="submission" date="2019-03" db="EMBL/GenBank/DDBJ databases">
        <title>Genome sequence of Sphingomonas sp. 17J27-24.</title>
        <authorList>
            <person name="Kim M."/>
            <person name="Maeng S."/>
            <person name="Sathiyaraj S."/>
        </authorList>
    </citation>
    <scope>NUCLEOTIDE SEQUENCE [LARGE SCALE GENOMIC DNA]</scope>
    <source>
        <strain evidence="12 13">17J27-24</strain>
    </source>
</reference>
<dbReference type="InterPro" id="IPR009019">
    <property type="entry name" value="KH_sf_prok-type"/>
</dbReference>
<feature type="compositionally biased region" description="Low complexity" evidence="9">
    <location>
        <begin position="1"/>
        <end position="12"/>
    </location>
</feature>
<feature type="region of interest" description="G4" evidence="7">
    <location>
        <begin position="182"/>
        <end position="185"/>
    </location>
</feature>
<feature type="region of interest" description="G5" evidence="7">
    <location>
        <begin position="211"/>
        <end position="213"/>
    </location>
</feature>
<dbReference type="InterPro" id="IPR005225">
    <property type="entry name" value="Small_GTP-bd"/>
</dbReference>
<feature type="binding site" evidence="6">
    <location>
        <begin position="182"/>
        <end position="185"/>
    </location>
    <ligand>
        <name>GTP</name>
        <dbReference type="ChEBI" id="CHEBI:37565"/>
    </ligand>
</feature>
<dbReference type="InterPro" id="IPR004044">
    <property type="entry name" value="KH_dom_type_2"/>
</dbReference>
<dbReference type="Proteomes" id="UP000298213">
    <property type="component" value="Unassembled WGS sequence"/>
</dbReference>
<feature type="binding site" evidence="6">
    <location>
        <begin position="120"/>
        <end position="124"/>
    </location>
    <ligand>
        <name>GTP</name>
        <dbReference type="ChEBI" id="CHEBI:37565"/>
    </ligand>
</feature>
<dbReference type="CDD" id="cd04163">
    <property type="entry name" value="Era"/>
    <property type="match status" value="1"/>
</dbReference>
<keyword evidence="5 6" id="KW-0342">GTP-binding</keyword>
<feature type="domain" description="Era-type G" evidence="11">
    <location>
        <begin position="65"/>
        <end position="232"/>
    </location>
</feature>
<dbReference type="GO" id="GO:0003924">
    <property type="term" value="F:GTPase activity"/>
    <property type="evidence" value="ECO:0007669"/>
    <property type="project" value="UniProtKB-UniRule"/>
</dbReference>
<evidence type="ECO:0000256" key="4">
    <source>
        <dbReference type="ARBA" id="ARBA00022884"/>
    </source>
</evidence>
<dbReference type="SUPFAM" id="SSF52540">
    <property type="entry name" value="P-loop containing nucleoside triphosphate hydrolases"/>
    <property type="match status" value="1"/>
</dbReference>
<dbReference type="OrthoDB" id="9805918at2"/>
<comment type="subcellular location">
    <subcellularLocation>
        <location evidence="6">Cytoplasm</location>
    </subcellularLocation>
    <subcellularLocation>
        <location evidence="6">Cell membrane</location>
        <topology evidence="6">Peripheral membrane protein</topology>
    </subcellularLocation>
</comment>
<accession>A0A4Y8ZMT5</accession>
<feature type="region of interest" description="Disordered" evidence="9">
    <location>
        <begin position="1"/>
        <end position="57"/>
    </location>
</feature>
<evidence type="ECO:0000259" key="10">
    <source>
        <dbReference type="PROSITE" id="PS50823"/>
    </source>
</evidence>
<dbReference type="Pfam" id="PF01926">
    <property type="entry name" value="MMR_HSR1"/>
    <property type="match status" value="1"/>
</dbReference>
<evidence type="ECO:0000259" key="11">
    <source>
        <dbReference type="PROSITE" id="PS51713"/>
    </source>
</evidence>
<dbReference type="InterPro" id="IPR030388">
    <property type="entry name" value="G_ERA_dom"/>
</dbReference>
<dbReference type="SUPFAM" id="SSF54814">
    <property type="entry name" value="Prokaryotic type KH domain (KH-domain type II)"/>
    <property type="match status" value="1"/>
</dbReference>
<dbReference type="GO" id="GO:0005829">
    <property type="term" value="C:cytosol"/>
    <property type="evidence" value="ECO:0007669"/>
    <property type="project" value="TreeGrafter"/>
</dbReference>
<dbReference type="GO" id="GO:0070181">
    <property type="term" value="F:small ribosomal subunit rRNA binding"/>
    <property type="evidence" value="ECO:0007669"/>
    <property type="project" value="UniProtKB-UniRule"/>
</dbReference>
<dbReference type="InterPro" id="IPR027417">
    <property type="entry name" value="P-loop_NTPase"/>
</dbReference>
<comment type="subunit">
    <text evidence="6">Monomer.</text>
</comment>
<dbReference type="EMBL" id="SPDV01000033">
    <property type="protein sequence ID" value="TFI57301.1"/>
    <property type="molecule type" value="Genomic_DNA"/>
</dbReference>
<feature type="region of interest" description="G1" evidence="7">
    <location>
        <begin position="73"/>
        <end position="80"/>
    </location>
</feature>
<evidence type="ECO:0000256" key="8">
    <source>
        <dbReference type="RuleBase" id="RU003761"/>
    </source>
</evidence>
<dbReference type="GO" id="GO:0005886">
    <property type="term" value="C:plasma membrane"/>
    <property type="evidence" value="ECO:0007669"/>
    <property type="project" value="UniProtKB-SubCell"/>
</dbReference>
<proteinExistence type="inferred from homology"/>
<keyword evidence="4 6" id="KW-0694">RNA-binding</keyword>
<feature type="region of interest" description="G2" evidence="7">
    <location>
        <begin position="99"/>
        <end position="103"/>
    </location>
</feature>
<protein>
    <recommendedName>
        <fullName evidence="2 6">GTPase Era</fullName>
    </recommendedName>
</protein>
<dbReference type="PANTHER" id="PTHR42698:SF1">
    <property type="entry name" value="GTPASE ERA, MITOCHONDRIAL"/>
    <property type="match status" value="1"/>
</dbReference>
<keyword evidence="6" id="KW-0472">Membrane</keyword>
<dbReference type="PRINTS" id="PR00326">
    <property type="entry name" value="GTP1OBG"/>
</dbReference>
<keyword evidence="13" id="KW-1185">Reference proteome</keyword>
<dbReference type="Gene3D" id="3.30.300.20">
    <property type="match status" value="1"/>
</dbReference>
<dbReference type="NCBIfam" id="TIGR00231">
    <property type="entry name" value="small_GTP"/>
    <property type="match status" value="1"/>
</dbReference>
<gene>
    <name evidence="6" type="primary">era</name>
    <name evidence="12" type="ORF">E2493_15645</name>
</gene>
<dbReference type="CDD" id="cd22534">
    <property type="entry name" value="KH-II_Era"/>
    <property type="match status" value="1"/>
</dbReference>